<evidence type="ECO:0000313" key="4">
    <source>
        <dbReference type="Proteomes" id="UP000218965"/>
    </source>
</evidence>
<dbReference type="InterPro" id="IPR050256">
    <property type="entry name" value="Glycosyltransferase_2"/>
</dbReference>
<feature type="domain" description="Glycosyltransferase 2-like" evidence="2">
    <location>
        <begin position="19"/>
        <end position="173"/>
    </location>
</feature>
<reference evidence="3 4" key="2">
    <citation type="submission" date="2016-01" db="EMBL/GenBank/DDBJ databases">
        <title>Microcella alkaliphila JAM AC0309 whole genome shotgun sequence.</title>
        <authorList>
            <person name="Kurata A."/>
            <person name="Hirose Y."/>
            <person name="Kishimoto N."/>
            <person name="Kobayashi T."/>
        </authorList>
    </citation>
    <scope>NUCLEOTIDE SEQUENCE [LARGE SCALE GENOMIC DNA]</scope>
    <source>
        <strain evidence="3 4">JAM AC0309</strain>
    </source>
</reference>
<dbReference type="InterPro" id="IPR029044">
    <property type="entry name" value="Nucleotide-diphossugar_trans"/>
</dbReference>
<evidence type="ECO:0000256" key="1">
    <source>
        <dbReference type="ARBA" id="ARBA00006739"/>
    </source>
</evidence>
<dbReference type="EMBL" id="AP017315">
    <property type="protein sequence ID" value="BAU33115.1"/>
    <property type="molecule type" value="Genomic_DNA"/>
</dbReference>
<dbReference type="SUPFAM" id="SSF53448">
    <property type="entry name" value="Nucleotide-diphospho-sugar transferases"/>
    <property type="match status" value="1"/>
</dbReference>
<dbReference type="CDD" id="cd04179">
    <property type="entry name" value="DPM_DPG-synthase_like"/>
    <property type="match status" value="1"/>
</dbReference>
<sequence>MPEQSSTPASAEALAATWAVIPLFNEAAVVGDVIRELRASIPNVICVDDGSRDRSAVIAEEAGARVLRHPHNMGQGAALQTGIAYARAQPGCQYVVTFDADGQHRVEDALAMVGLSERDGYAIVLGSRFLDDRTDPGFLKRFVLKLAATVTNAATGMTLTDAHNGLRALRIDAAQVVNLQQDRMAHASEIVAQLGRSGLPWAEFPVHIRYTDYSKAKGQSMLNSINIVVDLVIR</sequence>
<dbReference type="KEGG" id="malk:MalAC0309_2273"/>
<protein>
    <submittedName>
        <fullName evidence="3">Glycosyl transferase family 2 protein</fullName>
    </submittedName>
</protein>
<organism evidence="3 4">
    <name type="scientific">Microcella alkaliphila</name>
    <dbReference type="NCBI Taxonomy" id="279828"/>
    <lineage>
        <taxon>Bacteria</taxon>
        <taxon>Bacillati</taxon>
        <taxon>Actinomycetota</taxon>
        <taxon>Actinomycetes</taxon>
        <taxon>Micrococcales</taxon>
        <taxon>Microbacteriaceae</taxon>
        <taxon>Microcella</taxon>
    </lineage>
</organism>
<evidence type="ECO:0000313" key="3">
    <source>
        <dbReference type="EMBL" id="BAU33115.1"/>
    </source>
</evidence>
<comment type="similarity">
    <text evidence="1">Belongs to the glycosyltransferase 2 family.</text>
</comment>
<keyword evidence="3" id="KW-0808">Transferase</keyword>
<proteinExistence type="inferred from homology"/>
<dbReference type="AlphaFoldDB" id="A0A0U5BQG2"/>
<accession>A0A0U5BQG2</accession>
<dbReference type="InterPro" id="IPR001173">
    <property type="entry name" value="Glyco_trans_2-like"/>
</dbReference>
<name>A0A0U5BQG2_9MICO</name>
<dbReference type="PANTHER" id="PTHR48090:SF7">
    <property type="entry name" value="RFBJ PROTEIN"/>
    <property type="match status" value="1"/>
</dbReference>
<dbReference type="PANTHER" id="PTHR48090">
    <property type="entry name" value="UNDECAPRENYL-PHOSPHATE 4-DEOXY-4-FORMAMIDO-L-ARABINOSE TRANSFERASE-RELATED"/>
    <property type="match status" value="1"/>
</dbReference>
<reference evidence="4" key="1">
    <citation type="submission" date="2015-12" db="EMBL/GenBank/DDBJ databases">
        <authorList>
            <person name="Shamseldin A."/>
            <person name="Moawad H."/>
            <person name="Abd El-Rahim W.M."/>
            <person name="Sadowsky M.J."/>
        </authorList>
    </citation>
    <scope>NUCLEOTIDE SEQUENCE [LARGE SCALE GENOMIC DNA]</scope>
    <source>
        <strain evidence="4">JAM AC0309</strain>
    </source>
</reference>
<dbReference type="Gene3D" id="3.90.550.10">
    <property type="entry name" value="Spore Coat Polysaccharide Biosynthesis Protein SpsA, Chain A"/>
    <property type="match status" value="1"/>
</dbReference>
<gene>
    <name evidence="3" type="ORF">MalAC0309_2273</name>
</gene>
<dbReference type="GO" id="GO:0016740">
    <property type="term" value="F:transferase activity"/>
    <property type="evidence" value="ECO:0007669"/>
    <property type="project" value="UniProtKB-KW"/>
</dbReference>
<evidence type="ECO:0000259" key="2">
    <source>
        <dbReference type="Pfam" id="PF00535"/>
    </source>
</evidence>
<dbReference type="Proteomes" id="UP000218965">
    <property type="component" value="Chromosome"/>
</dbReference>
<dbReference type="Pfam" id="PF00535">
    <property type="entry name" value="Glycos_transf_2"/>
    <property type="match status" value="1"/>
</dbReference>
<dbReference type="RefSeq" id="WP_096422750.1">
    <property type="nucleotide sequence ID" value="NZ_AP017315.1"/>
</dbReference>
<dbReference type="OrthoDB" id="9810303at2"/>